<dbReference type="AlphaFoldDB" id="C7ML40"/>
<dbReference type="STRING" id="469378.Ccur_13090"/>
<dbReference type="EMBL" id="CP001682">
    <property type="protein sequence ID" value="ACU94987.1"/>
    <property type="molecule type" value="Genomic_DNA"/>
</dbReference>
<protein>
    <recommendedName>
        <fullName evidence="4">TadE-like protein</fullName>
    </recommendedName>
</protein>
<keyword evidence="1" id="KW-1133">Transmembrane helix</keyword>
<dbReference type="KEGG" id="ccu:Ccur_13090"/>
<accession>C7ML40</accession>
<dbReference type="HOGENOM" id="CLU_122865_0_0_11"/>
<evidence type="ECO:0008006" key="4">
    <source>
        <dbReference type="Google" id="ProtNLM"/>
    </source>
</evidence>
<organism evidence="2 3">
    <name type="scientific">Cryptobacterium curtum (strain ATCC 700683 / DSM 15641 / CCUG 43107 / 12-3)</name>
    <dbReference type="NCBI Taxonomy" id="469378"/>
    <lineage>
        <taxon>Bacteria</taxon>
        <taxon>Bacillati</taxon>
        <taxon>Actinomycetota</taxon>
        <taxon>Coriobacteriia</taxon>
        <taxon>Eggerthellales</taxon>
        <taxon>Eggerthellaceae</taxon>
        <taxon>Cryptobacterium</taxon>
    </lineage>
</organism>
<feature type="transmembrane region" description="Helical" evidence="1">
    <location>
        <begin position="6"/>
        <end position="27"/>
    </location>
</feature>
<dbReference type="Proteomes" id="UP000000954">
    <property type="component" value="Chromosome"/>
</dbReference>
<dbReference type="eggNOG" id="ENOG50347CX">
    <property type="taxonomic scope" value="Bacteria"/>
</dbReference>
<proteinExistence type="predicted"/>
<gene>
    <name evidence="2" type="ordered locus">Ccur_13090</name>
</gene>
<sequence length="133" mass="14338">MTIEAVVTLPVLITVAIIAINVLMFLGDCAAFDRLSRDAVRSVATVPSYHETSQDTAAQIENDLNQSFASNHTAVHVLVEGRSPGYLSYIAVLEFRPSLFGHALNSTIFGVSLPSVEHRATLTIDPYKPGAII</sequence>
<evidence type="ECO:0000313" key="3">
    <source>
        <dbReference type="Proteomes" id="UP000000954"/>
    </source>
</evidence>
<name>C7ML40_CRYCD</name>
<evidence type="ECO:0000313" key="2">
    <source>
        <dbReference type="EMBL" id="ACU94987.1"/>
    </source>
</evidence>
<evidence type="ECO:0000256" key="1">
    <source>
        <dbReference type="SAM" id="Phobius"/>
    </source>
</evidence>
<reference evidence="2 3" key="1">
    <citation type="journal article" date="2009" name="Stand. Genomic Sci.">
        <title>Complete genome sequence of Cryptobacterium curtum type strain (12-3).</title>
        <authorList>
            <person name="Mavrommatis K."/>
            <person name="Pukall R."/>
            <person name="Rohde C."/>
            <person name="Chen F."/>
            <person name="Sims D."/>
            <person name="Brettin T."/>
            <person name="Kuske C."/>
            <person name="Detter J.C."/>
            <person name="Han C."/>
            <person name="Lapidus A."/>
            <person name="Copeland A."/>
            <person name="Glavina Del Rio T."/>
            <person name="Nolan M."/>
            <person name="Lucas S."/>
            <person name="Tice H."/>
            <person name="Cheng J.F."/>
            <person name="Bruce D."/>
            <person name="Goodwin L."/>
            <person name="Pitluck S."/>
            <person name="Ovchinnikova G."/>
            <person name="Pati A."/>
            <person name="Ivanova N."/>
            <person name="Chen A."/>
            <person name="Palaniappan K."/>
            <person name="Chain P."/>
            <person name="D'haeseleer P."/>
            <person name="Goker M."/>
            <person name="Bristow J."/>
            <person name="Eisen J.A."/>
            <person name="Markowitz V."/>
            <person name="Hugenholtz P."/>
            <person name="Rohde M."/>
            <person name="Klenk H.P."/>
            <person name="Kyrpides N.C."/>
        </authorList>
    </citation>
    <scope>NUCLEOTIDE SEQUENCE [LARGE SCALE GENOMIC DNA]</scope>
    <source>
        <strain evidence="3">ATCC 700683 / DSM 15641 / 12-3</strain>
    </source>
</reference>
<keyword evidence="1" id="KW-0472">Membrane</keyword>
<keyword evidence="1" id="KW-0812">Transmembrane</keyword>
<keyword evidence="3" id="KW-1185">Reference proteome</keyword>